<protein>
    <submittedName>
        <fullName evidence="2">Uncharacterized protein</fullName>
    </submittedName>
</protein>
<gene>
    <name evidence="2" type="ORF">MCHLO_02588</name>
</gene>
<organism evidence="2 3">
    <name type="scientific">Mycena chlorophos</name>
    <name type="common">Agaric fungus</name>
    <name type="synonym">Agaricus chlorophos</name>
    <dbReference type="NCBI Taxonomy" id="658473"/>
    <lineage>
        <taxon>Eukaryota</taxon>
        <taxon>Fungi</taxon>
        <taxon>Dikarya</taxon>
        <taxon>Basidiomycota</taxon>
        <taxon>Agaricomycotina</taxon>
        <taxon>Agaricomycetes</taxon>
        <taxon>Agaricomycetidae</taxon>
        <taxon>Agaricales</taxon>
        <taxon>Marasmiineae</taxon>
        <taxon>Mycenaceae</taxon>
        <taxon>Mycena</taxon>
    </lineage>
</organism>
<feature type="compositionally biased region" description="Basic residues" evidence="1">
    <location>
        <begin position="265"/>
        <end position="276"/>
    </location>
</feature>
<dbReference type="Proteomes" id="UP000815677">
    <property type="component" value="Unassembled WGS sequence"/>
</dbReference>
<feature type="compositionally biased region" description="Low complexity" evidence="1">
    <location>
        <begin position="121"/>
        <end position="137"/>
    </location>
</feature>
<evidence type="ECO:0000256" key="1">
    <source>
        <dbReference type="SAM" id="MobiDB-lite"/>
    </source>
</evidence>
<evidence type="ECO:0000313" key="2">
    <source>
        <dbReference type="EMBL" id="GAT44990.1"/>
    </source>
</evidence>
<keyword evidence="3" id="KW-1185">Reference proteome</keyword>
<reference evidence="2" key="1">
    <citation type="submission" date="2014-09" db="EMBL/GenBank/DDBJ databases">
        <title>Genome sequence of the luminous mushroom Mycena chlorophos for searching fungal bioluminescence genes.</title>
        <authorList>
            <person name="Tanaka Y."/>
            <person name="Kasuga D."/>
            <person name="Oba Y."/>
            <person name="Hase S."/>
            <person name="Sato K."/>
            <person name="Oba Y."/>
            <person name="Sakakibara Y."/>
        </authorList>
    </citation>
    <scope>NUCLEOTIDE SEQUENCE</scope>
</reference>
<feature type="region of interest" description="Disordered" evidence="1">
    <location>
        <begin position="116"/>
        <end position="137"/>
    </location>
</feature>
<proteinExistence type="predicted"/>
<evidence type="ECO:0000313" key="3">
    <source>
        <dbReference type="Proteomes" id="UP000815677"/>
    </source>
</evidence>
<feature type="compositionally biased region" description="Acidic residues" evidence="1">
    <location>
        <begin position="281"/>
        <end position="295"/>
    </location>
</feature>
<accession>A0ABQ0L1E5</accession>
<name>A0ABQ0L1E5_MYCCL</name>
<feature type="region of interest" description="Disordered" evidence="1">
    <location>
        <begin position="265"/>
        <end position="295"/>
    </location>
</feature>
<dbReference type="EMBL" id="DF840507">
    <property type="protein sequence ID" value="GAT44990.1"/>
    <property type="molecule type" value="Genomic_DNA"/>
</dbReference>
<sequence>MSTVFTRGDPAPSPNIIIMTHTDLYETGSPLGTLIMHEDLDGVVPHKVRDKDFLVEFAADDSGPQSAYPGACEPTPFPGTRAERGDTCPTPKLLRVGSVQSIQRIRTERAFSLAPAPPTIRVSPPTAPPSVSSSRAPSVEASVASRIVAGPSRQHAYPPAELIVGPKQESVSLLENFPQWKEGAAVAEEIRAMVKRLSAKHCNELICFTDQKKSNGVAKVYTEATAAFLILKKYYNNWPVRVLLMAHLKNTRQSHNKTATVLKRLTKISHSSKGKNKKVESDEELTPVESEEEDK</sequence>